<feature type="region of interest" description="Disordered" evidence="1">
    <location>
        <begin position="54"/>
        <end position="112"/>
    </location>
</feature>
<feature type="transmembrane region" description="Helical" evidence="2">
    <location>
        <begin position="340"/>
        <end position="357"/>
    </location>
</feature>
<feature type="compositionally biased region" description="Basic and acidic residues" evidence="1">
    <location>
        <begin position="135"/>
        <end position="149"/>
    </location>
</feature>
<keyword evidence="4" id="KW-1185">Reference proteome</keyword>
<protein>
    <submittedName>
        <fullName evidence="3">Tetratricopeptide repeat</fullName>
    </submittedName>
</protein>
<evidence type="ECO:0000256" key="2">
    <source>
        <dbReference type="SAM" id="Phobius"/>
    </source>
</evidence>
<dbReference type="EMBL" id="SWLB01000007">
    <property type="protein sequence ID" value="KAF3336317.1"/>
    <property type="molecule type" value="Genomic_DNA"/>
</dbReference>
<organism evidence="3 4">
    <name type="scientific">Carex littledalei</name>
    <dbReference type="NCBI Taxonomy" id="544730"/>
    <lineage>
        <taxon>Eukaryota</taxon>
        <taxon>Viridiplantae</taxon>
        <taxon>Streptophyta</taxon>
        <taxon>Embryophyta</taxon>
        <taxon>Tracheophyta</taxon>
        <taxon>Spermatophyta</taxon>
        <taxon>Magnoliopsida</taxon>
        <taxon>Liliopsida</taxon>
        <taxon>Poales</taxon>
        <taxon>Cyperaceae</taxon>
        <taxon>Cyperoideae</taxon>
        <taxon>Cariceae</taxon>
        <taxon>Carex</taxon>
        <taxon>Carex subgen. Euthyceras</taxon>
    </lineage>
</organism>
<feature type="region of interest" description="Disordered" evidence="1">
    <location>
        <begin position="135"/>
        <end position="163"/>
    </location>
</feature>
<reference evidence="3" key="1">
    <citation type="submission" date="2020-01" db="EMBL/GenBank/DDBJ databases">
        <title>Genome sequence of Kobresia littledalei, the first chromosome-level genome in the family Cyperaceae.</title>
        <authorList>
            <person name="Qu G."/>
        </authorList>
    </citation>
    <scope>NUCLEOTIDE SEQUENCE</scope>
    <source>
        <strain evidence="3">C.B.Clarke</strain>
        <tissue evidence="3">Leaf</tissue>
    </source>
</reference>
<dbReference type="Gene3D" id="1.25.40.10">
    <property type="entry name" value="Tetratricopeptide repeat domain"/>
    <property type="match status" value="1"/>
</dbReference>
<evidence type="ECO:0000256" key="1">
    <source>
        <dbReference type="SAM" id="MobiDB-lite"/>
    </source>
</evidence>
<dbReference type="PANTHER" id="PTHR36761">
    <property type="entry name" value="ORF03 PROTEIN"/>
    <property type="match status" value="1"/>
</dbReference>
<dbReference type="SUPFAM" id="SSF48452">
    <property type="entry name" value="TPR-like"/>
    <property type="match status" value="1"/>
</dbReference>
<name>A0A833R7Y1_9POAL</name>
<dbReference type="Proteomes" id="UP000623129">
    <property type="component" value="Unassembled WGS sequence"/>
</dbReference>
<gene>
    <name evidence="3" type="ORF">FCM35_KLT18903</name>
</gene>
<dbReference type="OrthoDB" id="2019920at2759"/>
<evidence type="ECO:0000313" key="3">
    <source>
        <dbReference type="EMBL" id="KAF3336317.1"/>
    </source>
</evidence>
<evidence type="ECO:0000313" key="4">
    <source>
        <dbReference type="Proteomes" id="UP000623129"/>
    </source>
</evidence>
<keyword evidence="2" id="KW-0472">Membrane</keyword>
<accession>A0A833R7Y1</accession>
<keyword evidence="2" id="KW-0812">Transmembrane</keyword>
<keyword evidence="2" id="KW-1133">Transmembrane helix</keyword>
<dbReference type="AlphaFoldDB" id="A0A833R7Y1"/>
<dbReference type="GO" id="GO:0009535">
    <property type="term" value="C:chloroplast thylakoid membrane"/>
    <property type="evidence" value="ECO:0007669"/>
    <property type="project" value="TreeGrafter"/>
</dbReference>
<proteinExistence type="predicted"/>
<dbReference type="InterPro" id="IPR011990">
    <property type="entry name" value="TPR-like_helical_dom_sf"/>
</dbReference>
<comment type="caution">
    <text evidence="3">The sequence shown here is derived from an EMBL/GenBank/DDBJ whole genome shotgun (WGS) entry which is preliminary data.</text>
</comment>
<dbReference type="PANTHER" id="PTHR36761:SF2">
    <property type="entry name" value="ORF03 PROTEIN"/>
    <property type="match status" value="1"/>
</dbReference>
<sequence>MAGAILVGNIGLMADAASPPRPHLSERHKIWPLDSLPLPRPKWDPPPLQFIFSAAATSSSSTDPSRSHRIPLFGSKSSGRKRRKEASDGVSASSKESSEWGGVDENENGDEDGAAWEEWQEELKRMVKEMEERKELEKAAEELQTKADQEPVNSEETEEEKRERVRRELEKVAREQAERRATANLMFELGQKAYGKGMYSRAIEFLEASLTIIPGPTLLGGEIQIWLAMAYEANNRHKDCIDLYKQLEQEHPSINIRRQAAELRYILQAPKLKISKDEMVTIPLIGSSYDWYAGTWTDKYKDQEMKRKTGKTGQDAASSQDYFGDFFLQPPSGWEKNRNLWGIVTLWFCLVATALYLQR</sequence>
<feature type="compositionally biased region" description="Acidic residues" evidence="1">
    <location>
        <begin position="102"/>
        <end position="112"/>
    </location>
</feature>